<dbReference type="InterPro" id="IPR051162">
    <property type="entry name" value="T4SS_component"/>
</dbReference>
<dbReference type="Proteomes" id="UP001142317">
    <property type="component" value="Unassembled WGS sequence"/>
</dbReference>
<sequence>MSQNNTQQQPSTDATTEALFGVVKIVLALALTVIFLPLAVPLLAVSLTGNRIAKRHWFWITHKWHPWVNTAAIVIAAAVLTAEIVALTGWVTSGDARTFVQQDSWPLALLEWWWPFLLVNLLLGVLLLPVAWAWRRRQLAELVRNRKIPDVLTQEHIESARKRAADIVTARKLGLRLDSRTGSLTPLRGGSPIVAPHPVPAVRPRNGAREKVTLQGIGMVERPTIRTFGDRMQDTRRVPDWTDDAGRYVVLPESAGAQRVLMFAESGSGKSVLLHDAILAVLELGWPVFFIDAKGDPDDAEKLAAVAAARGHSVLVGEPWNLFTGSAAEITTKLMRTLPRSSGDGQFYNDEVESVLNAIQSLRPLTGMRDLFTRLSNITPEDVRDGAQFAMLTAPVDKQGTPRVFRVRDRLLLALGPLEPHLAASGWSFENRTADLTIVPLSPSDRAQATVGDLMLVDLRRYMSARLARRDKTPAVVFVDEFAQLVTDDSDPGDIAASMFETARSAGLGLWLATQSVAGVSQDETRRRRALASGAALIVGRSKDPEDIVTFAGTAMRLESSGAATGDELRSARAQHTYVIPPDDVRRAAVGQFWIVQGGAIAPFRALPSPTIPAGAHATPATDQTEPTTDHQDPDPSQRSGALGGHSPVDDGREAAAAQRPPGAPFLP</sequence>
<proteinExistence type="predicted"/>
<keyword evidence="2" id="KW-0812">Transmembrane</keyword>
<evidence type="ECO:0000313" key="4">
    <source>
        <dbReference type="Proteomes" id="UP001142317"/>
    </source>
</evidence>
<keyword evidence="2" id="KW-1133">Transmembrane helix</keyword>
<comment type="caution">
    <text evidence="3">The sequence shown here is derived from an EMBL/GenBank/DDBJ whole genome shotgun (WGS) entry which is preliminary data.</text>
</comment>
<accession>A0A9W6HFE0</accession>
<dbReference type="PANTHER" id="PTHR30121">
    <property type="entry name" value="UNCHARACTERIZED PROTEIN YJGR-RELATED"/>
    <property type="match status" value="1"/>
</dbReference>
<keyword evidence="2" id="KW-0472">Membrane</keyword>
<dbReference type="EMBL" id="BSEO01000004">
    <property type="protein sequence ID" value="GLJ79595.1"/>
    <property type="molecule type" value="Genomic_DNA"/>
</dbReference>
<organism evidence="3 4">
    <name type="scientific">Microbacterium imperiale</name>
    <dbReference type="NCBI Taxonomy" id="33884"/>
    <lineage>
        <taxon>Bacteria</taxon>
        <taxon>Bacillati</taxon>
        <taxon>Actinomycetota</taxon>
        <taxon>Actinomycetes</taxon>
        <taxon>Micrococcales</taxon>
        <taxon>Microbacteriaceae</taxon>
        <taxon>Microbacterium</taxon>
    </lineage>
</organism>
<dbReference type="PANTHER" id="PTHR30121:SF6">
    <property type="entry name" value="SLR6007 PROTEIN"/>
    <property type="match status" value="1"/>
</dbReference>
<dbReference type="AlphaFoldDB" id="A0A9W6HFE0"/>
<evidence type="ECO:0000256" key="2">
    <source>
        <dbReference type="SAM" id="Phobius"/>
    </source>
</evidence>
<dbReference type="RefSeq" id="WP_271174917.1">
    <property type="nucleotide sequence ID" value="NZ_BSEO01000004.1"/>
</dbReference>
<dbReference type="Gene3D" id="3.40.50.300">
    <property type="entry name" value="P-loop containing nucleotide triphosphate hydrolases"/>
    <property type="match status" value="1"/>
</dbReference>
<keyword evidence="4" id="KW-1185">Reference proteome</keyword>
<evidence type="ECO:0000256" key="1">
    <source>
        <dbReference type="SAM" id="MobiDB-lite"/>
    </source>
</evidence>
<name>A0A9W6HFE0_9MICO</name>
<feature type="transmembrane region" description="Helical" evidence="2">
    <location>
        <begin position="112"/>
        <end position="134"/>
    </location>
</feature>
<feature type="region of interest" description="Disordered" evidence="1">
    <location>
        <begin position="611"/>
        <end position="668"/>
    </location>
</feature>
<feature type="transmembrane region" description="Helical" evidence="2">
    <location>
        <begin position="25"/>
        <end position="47"/>
    </location>
</feature>
<gene>
    <name evidence="3" type="ORF">GCM10017586_12770</name>
</gene>
<feature type="transmembrane region" description="Helical" evidence="2">
    <location>
        <begin position="67"/>
        <end position="92"/>
    </location>
</feature>
<evidence type="ECO:0000313" key="3">
    <source>
        <dbReference type="EMBL" id="GLJ79595.1"/>
    </source>
</evidence>
<dbReference type="InterPro" id="IPR027417">
    <property type="entry name" value="P-loop_NTPase"/>
</dbReference>
<evidence type="ECO:0008006" key="5">
    <source>
        <dbReference type="Google" id="ProtNLM"/>
    </source>
</evidence>
<protein>
    <recommendedName>
        <fullName evidence="5">TraD/TraG TraM recognition site domain-containing protein</fullName>
    </recommendedName>
</protein>
<dbReference type="SUPFAM" id="SSF52540">
    <property type="entry name" value="P-loop containing nucleoside triphosphate hydrolases"/>
    <property type="match status" value="1"/>
</dbReference>
<reference evidence="3" key="2">
    <citation type="submission" date="2023-01" db="EMBL/GenBank/DDBJ databases">
        <authorList>
            <person name="Sun Q."/>
            <person name="Evtushenko L."/>
        </authorList>
    </citation>
    <scope>NUCLEOTIDE SEQUENCE</scope>
    <source>
        <strain evidence="3">VKM Ac-1447</strain>
    </source>
</reference>
<reference evidence="3" key="1">
    <citation type="journal article" date="2014" name="Int. J. Syst. Evol. Microbiol.">
        <title>Complete genome sequence of Corynebacterium casei LMG S-19264T (=DSM 44701T), isolated from a smear-ripened cheese.</title>
        <authorList>
            <consortium name="US DOE Joint Genome Institute (JGI-PGF)"/>
            <person name="Walter F."/>
            <person name="Albersmeier A."/>
            <person name="Kalinowski J."/>
            <person name="Ruckert C."/>
        </authorList>
    </citation>
    <scope>NUCLEOTIDE SEQUENCE</scope>
    <source>
        <strain evidence="3">VKM Ac-1447</strain>
    </source>
</reference>